<evidence type="ECO:0000313" key="4">
    <source>
        <dbReference type="Proteomes" id="UP000800036"/>
    </source>
</evidence>
<keyword evidence="4" id="KW-1185">Reference proteome</keyword>
<dbReference type="OrthoDB" id="4772757at2759"/>
<dbReference type="Pfam" id="PF12796">
    <property type="entry name" value="Ank_2"/>
    <property type="match status" value="1"/>
</dbReference>
<sequence>MQSENRESEREINAFAQANRRLYGLLNSYLYRYNIQWSASSALVWTAQHGQEATARRLLVEGANIEATGKYNWTPLLWAAKEGHEGIVKLLLTRASTWILRQRTPGGFRGRPRGDCEAAARQGCRRQRAGWSVRQRTAPNPKSDLKIIRMLVQLAQPYFLQ</sequence>
<dbReference type="EMBL" id="ML976695">
    <property type="protein sequence ID" value="KAF1971151.1"/>
    <property type="molecule type" value="Genomic_DNA"/>
</dbReference>
<keyword evidence="1" id="KW-0677">Repeat</keyword>
<reference evidence="3" key="1">
    <citation type="journal article" date="2020" name="Stud. Mycol.">
        <title>101 Dothideomycetes genomes: a test case for predicting lifestyles and emergence of pathogens.</title>
        <authorList>
            <person name="Haridas S."/>
            <person name="Albert R."/>
            <person name="Binder M."/>
            <person name="Bloem J."/>
            <person name="Labutti K."/>
            <person name="Salamov A."/>
            <person name="Andreopoulos B."/>
            <person name="Baker S."/>
            <person name="Barry K."/>
            <person name="Bills G."/>
            <person name="Bluhm B."/>
            <person name="Cannon C."/>
            <person name="Castanera R."/>
            <person name="Culley D."/>
            <person name="Daum C."/>
            <person name="Ezra D."/>
            <person name="Gonzalez J."/>
            <person name="Henrissat B."/>
            <person name="Kuo A."/>
            <person name="Liang C."/>
            <person name="Lipzen A."/>
            <person name="Lutzoni F."/>
            <person name="Magnuson J."/>
            <person name="Mondo S."/>
            <person name="Nolan M."/>
            <person name="Ohm R."/>
            <person name="Pangilinan J."/>
            <person name="Park H.-J."/>
            <person name="Ramirez L."/>
            <person name="Alfaro M."/>
            <person name="Sun H."/>
            <person name="Tritt A."/>
            <person name="Yoshinaga Y."/>
            <person name="Zwiers L.-H."/>
            <person name="Turgeon B."/>
            <person name="Goodwin S."/>
            <person name="Spatafora J."/>
            <person name="Crous P."/>
            <person name="Grigoriev I."/>
        </authorList>
    </citation>
    <scope>NUCLEOTIDE SEQUENCE</scope>
    <source>
        <strain evidence="3">CBS 107.79</strain>
    </source>
</reference>
<dbReference type="Proteomes" id="UP000800036">
    <property type="component" value="Unassembled WGS sequence"/>
</dbReference>
<dbReference type="PANTHER" id="PTHR24171">
    <property type="entry name" value="ANKYRIN REPEAT DOMAIN-CONTAINING PROTEIN 39-RELATED"/>
    <property type="match status" value="1"/>
</dbReference>
<dbReference type="SMART" id="SM00248">
    <property type="entry name" value="ANK"/>
    <property type="match status" value="2"/>
</dbReference>
<evidence type="ECO:0000256" key="2">
    <source>
        <dbReference type="ARBA" id="ARBA00023043"/>
    </source>
</evidence>
<gene>
    <name evidence="3" type="ORF">BU23DRAFT_556171</name>
</gene>
<proteinExistence type="predicted"/>
<dbReference type="Gene3D" id="1.25.40.20">
    <property type="entry name" value="Ankyrin repeat-containing domain"/>
    <property type="match status" value="1"/>
</dbReference>
<evidence type="ECO:0000256" key="1">
    <source>
        <dbReference type="ARBA" id="ARBA00022737"/>
    </source>
</evidence>
<keyword evidence="2" id="KW-0040">ANK repeat</keyword>
<dbReference type="InterPro" id="IPR036770">
    <property type="entry name" value="Ankyrin_rpt-contain_sf"/>
</dbReference>
<organism evidence="3 4">
    <name type="scientific">Bimuria novae-zelandiae CBS 107.79</name>
    <dbReference type="NCBI Taxonomy" id="1447943"/>
    <lineage>
        <taxon>Eukaryota</taxon>
        <taxon>Fungi</taxon>
        <taxon>Dikarya</taxon>
        <taxon>Ascomycota</taxon>
        <taxon>Pezizomycotina</taxon>
        <taxon>Dothideomycetes</taxon>
        <taxon>Pleosporomycetidae</taxon>
        <taxon>Pleosporales</taxon>
        <taxon>Massarineae</taxon>
        <taxon>Didymosphaeriaceae</taxon>
        <taxon>Bimuria</taxon>
    </lineage>
</organism>
<dbReference type="AlphaFoldDB" id="A0A6A5V1N3"/>
<dbReference type="InterPro" id="IPR002110">
    <property type="entry name" value="Ankyrin_rpt"/>
</dbReference>
<accession>A0A6A5V1N3</accession>
<dbReference type="SUPFAM" id="SSF48403">
    <property type="entry name" value="Ankyrin repeat"/>
    <property type="match status" value="1"/>
</dbReference>
<evidence type="ECO:0000313" key="3">
    <source>
        <dbReference type="EMBL" id="KAF1971151.1"/>
    </source>
</evidence>
<protein>
    <submittedName>
        <fullName evidence="3">Uncharacterized protein</fullName>
    </submittedName>
</protein>
<name>A0A6A5V1N3_9PLEO</name>